<name>A0A438GRT9_VITVI</name>
<feature type="domain" description="Disease resistance protein RPS4B/Roq1-like leucine-rich repeats" evidence="9">
    <location>
        <begin position="774"/>
        <end position="860"/>
    </location>
</feature>
<dbReference type="Pfam" id="PF00931">
    <property type="entry name" value="NB-ARC"/>
    <property type="match status" value="1"/>
</dbReference>
<organism evidence="11 12">
    <name type="scientific">Vitis vinifera</name>
    <name type="common">Grape</name>
    <dbReference type="NCBI Taxonomy" id="29760"/>
    <lineage>
        <taxon>Eukaryota</taxon>
        <taxon>Viridiplantae</taxon>
        <taxon>Streptophyta</taxon>
        <taxon>Embryophyta</taxon>
        <taxon>Tracheophyta</taxon>
        <taxon>Spermatophyta</taxon>
        <taxon>Magnoliopsida</taxon>
        <taxon>eudicotyledons</taxon>
        <taxon>Gunneridae</taxon>
        <taxon>Pentapetalae</taxon>
        <taxon>rosids</taxon>
        <taxon>Vitales</taxon>
        <taxon>Vitaceae</taxon>
        <taxon>Viteae</taxon>
        <taxon>Vitis</taxon>
    </lineage>
</organism>
<dbReference type="GO" id="GO:0043531">
    <property type="term" value="F:ADP binding"/>
    <property type="evidence" value="ECO:0007669"/>
    <property type="project" value="InterPro"/>
</dbReference>
<dbReference type="SMART" id="SM00369">
    <property type="entry name" value="LRR_TYP"/>
    <property type="match status" value="10"/>
</dbReference>
<feature type="domain" description="NB-ARC" evidence="7">
    <location>
        <begin position="50"/>
        <end position="152"/>
    </location>
</feature>
<evidence type="ECO:0000313" key="12">
    <source>
        <dbReference type="Proteomes" id="UP000288805"/>
    </source>
</evidence>
<reference evidence="11 12" key="1">
    <citation type="journal article" date="2018" name="PLoS Genet.">
        <title>Population sequencing reveals clonal diversity and ancestral inbreeding in the grapevine cultivar Chardonnay.</title>
        <authorList>
            <person name="Roach M.J."/>
            <person name="Johnson D.L."/>
            <person name="Bohlmann J."/>
            <person name="van Vuuren H.J."/>
            <person name="Jones S.J."/>
            <person name="Pretorius I.S."/>
            <person name="Schmidt S.A."/>
            <person name="Borneman A.R."/>
        </authorList>
    </citation>
    <scope>NUCLEOTIDE SEQUENCE [LARGE SCALE GENOMIC DNA]</scope>
    <source>
        <strain evidence="12">cv. Chardonnay</strain>
        <tissue evidence="11">Leaf</tissue>
    </source>
</reference>
<dbReference type="InterPro" id="IPR001611">
    <property type="entry name" value="Leu-rich_rpt"/>
</dbReference>
<dbReference type="InterPro" id="IPR027417">
    <property type="entry name" value="P-loop_NTPase"/>
</dbReference>
<evidence type="ECO:0000256" key="1">
    <source>
        <dbReference type="ARBA" id="ARBA00011982"/>
    </source>
</evidence>
<dbReference type="PANTHER" id="PTHR11017:SF570">
    <property type="entry name" value="DISEASE RESISTANCE PROTEIN (TIR-NBS CLASS)-RELATED"/>
    <property type="match status" value="1"/>
</dbReference>
<dbReference type="Proteomes" id="UP000288805">
    <property type="component" value="Unassembled WGS sequence"/>
</dbReference>
<evidence type="ECO:0000256" key="6">
    <source>
        <dbReference type="ARBA" id="ARBA00047304"/>
    </source>
</evidence>
<dbReference type="EC" id="3.2.2.6" evidence="1"/>
<evidence type="ECO:0000259" key="7">
    <source>
        <dbReference type="Pfam" id="PF00931"/>
    </source>
</evidence>
<dbReference type="GO" id="GO:0006952">
    <property type="term" value="P:defense response"/>
    <property type="evidence" value="ECO:0007669"/>
    <property type="project" value="UniProtKB-KW"/>
</dbReference>
<dbReference type="InterPro" id="IPR044974">
    <property type="entry name" value="Disease_R_plants"/>
</dbReference>
<dbReference type="Pfam" id="PF20160">
    <property type="entry name" value="C-JID"/>
    <property type="match status" value="1"/>
</dbReference>
<comment type="catalytic activity">
    <reaction evidence="6">
        <text>NAD(+) + H2O = ADP-D-ribose + nicotinamide + H(+)</text>
        <dbReference type="Rhea" id="RHEA:16301"/>
        <dbReference type="ChEBI" id="CHEBI:15377"/>
        <dbReference type="ChEBI" id="CHEBI:15378"/>
        <dbReference type="ChEBI" id="CHEBI:17154"/>
        <dbReference type="ChEBI" id="CHEBI:57540"/>
        <dbReference type="ChEBI" id="CHEBI:57967"/>
        <dbReference type="EC" id="3.2.2.6"/>
    </reaction>
    <physiologicalReaction direction="left-to-right" evidence="6">
        <dbReference type="Rhea" id="RHEA:16302"/>
    </physiologicalReaction>
</comment>
<keyword evidence="3" id="KW-0677">Repeat</keyword>
<dbReference type="SUPFAM" id="SSF52047">
    <property type="entry name" value="RNI-like"/>
    <property type="match status" value="2"/>
</dbReference>
<evidence type="ECO:0000313" key="11">
    <source>
        <dbReference type="EMBL" id="RVW74930.1"/>
    </source>
</evidence>
<dbReference type="InterPro" id="IPR045344">
    <property type="entry name" value="C-JID"/>
</dbReference>
<dbReference type="EMBL" id="QGNW01000360">
    <property type="protein sequence ID" value="RVW74930.1"/>
    <property type="molecule type" value="Genomic_DNA"/>
</dbReference>
<dbReference type="InterPro" id="IPR003591">
    <property type="entry name" value="Leu-rich_rpt_typical-subtyp"/>
</dbReference>
<evidence type="ECO:0000256" key="2">
    <source>
        <dbReference type="ARBA" id="ARBA00022614"/>
    </source>
</evidence>
<comment type="caution">
    <text evidence="11">The sequence shown here is derived from an EMBL/GenBank/DDBJ whole genome shotgun (WGS) entry which is preliminary data.</text>
</comment>
<dbReference type="Pfam" id="PF23286">
    <property type="entry name" value="LRR_13"/>
    <property type="match status" value="2"/>
</dbReference>
<proteinExistence type="predicted"/>
<evidence type="ECO:0000259" key="8">
    <source>
        <dbReference type="Pfam" id="PF20160"/>
    </source>
</evidence>
<dbReference type="PROSITE" id="PS51450">
    <property type="entry name" value="LRR"/>
    <property type="match status" value="1"/>
</dbReference>
<evidence type="ECO:0000256" key="5">
    <source>
        <dbReference type="ARBA" id="ARBA00023027"/>
    </source>
</evidence>
<dbReference type="InterPro" id="IPR011713">
    <property type="entry name" value="Leu-rich_rpt_3"/>
</dbReference>
<dbReference type="Pfam" id="PF23598">
    <property type="entry name" value="LRR_14"/>
    <property type="match status" value="1"/>
</dbReference>
<sequence>MINRSEAEFIQRIYEDIAIRLNRTPLDMGYNIVGMDFHLTQLKSLIKVELDEVLMVGIYGIGGIGKTTISKAIYNDISSQFDGCSFLGNVGGKCEDGLLKLQKTLLQDIVKCKVPKFNNISQGINVIKERLRSKRVLIVLDDVDNYMQLENLAGKHENKLDMHDLVQQMGQEIVRQECLKEPGNRSRLWDCNDVDSVLTRNTGTQAIEGLFVQGSLASQISTNSFTKLNRLRLLKVYYPHMWKKDFKALKNLDFPYFELRYFHFKGYPLESLPTNFHAKNLVELNLKHSSIKQLWQGNEILDNLKVINLSYSEKLVEISDFSRVTNLEILILKGCRSLESLPRNFHKLERLQSLSCKDCLKMKSFPAIKGNMSKLREIDLTATSIKELPSSIAYLKALQHLDLSWCKSLRSLSESICNLSSLKTLILEGCSNLKGFPEINDDMENLKMLDLSRTGIKELPSSIGHLKALKHLNLLSCGNLAKLPESICNLRSLETLILEGCSNLEGFPKINDDMENLKRLNLKETCIEKLPSSIGHLKALKHLDLFSCKSLRSLSESICNLSSLETLILEGCSNLKGFPEIKDDMENLKRLDLSFTGIEELPSSIGRLKALQHLDLSSCKSLRCLSESICNLSSLETLILKGCSNLKGFLEIIDYMKNLEHLDLSFTGIEELPSSIGRLKALQHLDLSSCKSLRSLSESICNLSSLETLILEGCSNLKGFPEIKDDMENLKRLDLSFIGIKELSSSIGRLKALKHLNLKCCTKLVSLPDIICNLSSLETLILEGCSNLKGFPKIKDDMENLKRLDLSFTSIEEFPSSIGRLKALQHLDLSYCKSLRCLSESICNLSSLETLILEGCSNLKGFPEIKDDMENLKMLDLSFTGIEELPSSIGRLKALKHLNLKCCAELVSLPDSICRALKKLDVQKCPKLERVEVNLVGSLDLTCCILKQRVIWWSNNLLQNEVEGEVLNHYVLSLSSLVESCSRDYRGFHLSALEVLSVGNFSPIQRRILSDIFRQSSLKSVCLRNCNLMEEGVPSDIWNLSSLVNLSLSNCSLTEGEILNHICHVSSLQNLSLDGNHFSSIPANIIQLSKLRTSACITARSFYKFQSFHRVYELLMSTTAHAWKLYQVSQVYLVFPCSSASNQQLRWSYWRKKFEILTLYLMPGNNGIPEWISHKKKGSKIGVELPENWWEDNNFLGFALCSVFEYEDPWCQLTFHNFYFDYPDGCLSKSKFMDLLIFSRSFLHCRNCGESNRVLVAFYPKVAIENKHWSNEWRHLKASFYGEEVKVEECGLHLIYKTNIFNRDSNATNHWPRLLSENTDFNVKEKS</sequence>
<dbReference type="GO" id="GO:0051707">
    <property type="term" value="P:response to other organism"/>
    <property type="evidence" value="ECO:0007669"/>
    <property type="project" value="UniProtKB-ARBA"/>
</dbReference>
<dbReference type="SMART" id="SM00367">
    <property type="entry name" value="LRR_CC"/>
    <property type="match status" value="7"/>
</dbReference>
<keyword evidence="5" id="KW-0520">NAD</keyword>
<dbReference type="SUPFAM" id="SSF52540">
    <property type="entry name" value="P-loop containing nucleoside triphosphate hydrolases"/>
    <property type="match status" value="1"/>
</dbReference>
<feature type="domain" description="C-JID" evidence="8">
    <location>
        <begin position="1166"/>
        <end position="1299"/>
    </location>
</feature>
<evidence type="ECO:0000259" key="10">
    <source>
        <dbReference type="Pfam" id="PF23598"/>
    </source>
</evidence>
<evidence type="ECO:0000256" key="3">
    <source>
        <dbReference type="ARBA" id="ARBA00022737"/>
    </source>
</evidence>
<evidence type="ECO:0000256" key="4">
    <source>
        <dbReference type="ARBA" id="ARBA00022821"/>
    </source>
</evidence>
<dbReference type="PRINTS" id="PR00364">
    <property type="entry name" value="DISEASERSIST"/>
</dbReference>
<dbReference type="PANTHER" id="PTHR11017">
    <property type="entry name" value="LEUCINE-RICH REPEAT-CONTAINING PROTEIN"/>
    <property type="match status" value="1"/>
</dbReference>
<dbReference type="InterPro" id="IPR058546">
    <property type="entry name" value="RPS4B/Roq1-like_LRR"/>
</dbReference>
<dbReference type="Gene3D" id="3.80.10.10">
    <property type="entry name" value="Ribonuclease Inhibitor"/>
    <property type="match status" value="6"/>
</dbReference>
<dbReference type="SUPFAM" id="SSF52058">
    <property type="entry name" value="L domain-like"/>
    <property type="match status" value="2"/>
</dbReference>
<accession>A0A438GRT9</accession>
<dbReference type="Pfam" id="PF00560">
    <property type="entry name" value="LRR_1"/>
    <property type="match status" value="1"/>
</dbReference>
<keyword evidence="4" id="KW-0611">Plant defense</keyword>
<dbReference type="Pfam" id="PF07725">
    <property type="entry name" value="LRR_3"/>
    <property type="match status" value="1"/>
</dbReference>
<dbReference type="InterPro" id="IPR032675">
    <property type="entry name" value="LRR_dom_sf"/>
</dbReference>
<dbReference type="Gene3D" id="3.40.50.300">
    <property type="entry name" value="P-loop containing nucleotide triphosphate hydrolases"/>
    <property type="match status" value="1"/>
</dbReference>
<protein>
    <recommendedName>
        <fullName evidence="1">ADP-ribosyl cyclase/cyclic ADP-ribose hydrolase</fullName>
        <ecNumber evidence="1">3.2.2.6</ecNumber>
    </recommendedName>
</protein>
<keyword evidence="2" id="KW-0433">Leucine-rich repeat</keyword>
<dbReference type="InterPro" id="IPR006553">
    <property type="entry name" value="Leu-rich_rpt_Cys-con_subtyp"/>
</dbReference>
<dbReference type="GO" id="GO:0061809">
    <property type="term" value="F:NAD+ nucleosidase activity, cyclic ADP-ribose generating"/>
    <property type="evidence" value="ECO:0007669"/>
    <property type="project" value="UniProtKB-EC"/>
</dbReference>
<feature type="domain" description="Disease resistance protein RPS4B/Roq1-like leucine-rich repeats" evidence="9">
    <location>
        <begin position="561"/>
        <end position="647"/>
    </location>
</feature>
<dbReference type="InterPro" id="IPR002182">
    <property type="entry name" value="NB-ARC"/>
</dbReference>
<feature type="domain" description="Disease resistance R13L4/SHOC-2-like LRR" evidence="10">
    <location>
        <begin position="445"/>
        <end position="520"/>
    </location>
</feature>
<gene>
    <name evidence="11" type="primary">SNC1_3</name>
    <name evidence="11" type="ORF">CK203_049929</name>
</gene>
<evidence type="ECO:0000259" key="9">
    <source>
        <dbReference type="Pfam" id="PF23286"/>
    </source>
</evidence>
<dbReference type="InterPro" id="IPR055414">
    <property type="entry name" value="LRR_R13L4/SHOC2-like"/>
</dbReference>